<dbReference type="AlphaFoldDB" id="A0A7X2MTM7"/>
<dbReference type="Proteomes" id="UP000461948">
    <property type="component" value="Unassembled WGS sequence"/>
</dbReference>
<protein>
    <recommendedName>
        <fullName evidence="3">Filamentous hemagglutinin</fullName>
    </recommendedName>
</protein>
<sequence>NNGSWQGQQILLNARQLTNNGAIQSADALQLILADRLDAGAGSKISANGTAALQALTLTNQGEWIARNLTLRGDTLNNNGAITGVDALTVGLNGALTQQQDKTLLSAGRLTLQSSSLNNAGRVQGGDLQITTG</sequence>
<gene>
    <name evidence="1" type="ORF">GKC49_29810</name>
</gene>
<dbReference type="InterPro" id="IPR010069">
    <property type="entry name" value="CdiA_FHA1_rpt"/>
</dbReference>
<dbReference type="EMBL" id="WKLC01002437">
    <property type="protein sequence ID" value="MSE19149.1"/>
    <property type="molecule type" value="Genomic_DNA"/>
</dbReference>
<name>A0A7X2MTM7_ENTAG</name>
<evidence type="ECO:0008006" key="3">
    <source>
        <dbReference type="Google" id="ProtNLM"/>
    </source>
</evidence>
<dbReference type="NCBIfam" id="TIGR01731">
    <property type="entry name" value="fil_hemag_20aa"/>
    <property type="match status" value="4"/>
</dbReference>
<organism evidence="1 2">
    <name type="scientific">Enterobacter agglomerans</name>
    <name type="common">Erwinia herbicola</name>
    <name type="synonym">Pantoea agglomerans</name>
    <dbReference type="NCBI Taxonomy" id="549"/>
    <lineage>
        <taxon>Bacteria</taxon>
        <taxon>Pseudomonadati</taxon>
        <taxon>Pseudomonadota</taxon>
        <taxon>Gammaproteobacteria</taxon>
        <taxon>Enterobacterales</taxon>
        <taxon>Erwiniaceae</taxon>
        <taxon>Pantoea</taxon>
        <taxon>Pantoea agglomerans group</taxon>
    </lineage>
</organism>
<accession>A0A7X2MTM7</accession>
<evidence type="ECO:0000313" key="2">
    <source>
        <dbReference type="Proteomes" id="UP000461948"/>
    </source>
</evidence>
<feature type="non-terminal residue" evidence="1">
    <location>
        <position position="1"/>
    </location>
</feature>
<proteinExistence type="predicted"/>
<evidence type="ECO:0000313" key="1">
    <source>
        <dbReference type="EMBL" id="MSE19149.1"/>
    </source>
</evidence>
<feature type="non-terminal residue" evidence="1">
    <location>
        <position position="133"/>
    </location>
</feature>
<reference evidence="1 2" key="1">
    <citation type="submission" date="2019-11" db="EMBL/GenBank/DDBJ databases">
        <title>Draft Genome Sequence of Plant Growth-Promoting Rhizosphere-Associated Bacteria.</title>
        <authorList>
            <person name="Vasilyev I.Y."/>
            <person name="Radchenko V."/>
            <person name="Ilnitskaya E.V."/>
        </authorList>
    </citation>
    <scope>NUCLEOTIDE SEQUENCE [LARGE SCALE GENOMIC DNA]</scope>
    <source>
        <strain evidence="1 2">VRA_MhP_f</strain>
    </source>
</reference>
<comment type="caution">
    <text evidence="1">The sequence shown here is derived from an EMBL/GenBank/DDBJ whole genome shotgun (WGS) entry which is preliminary data.</text>
</comment>